<evidence type="ECO:0000256" key="7">
    <source>
        <dbReference type="ARBA" id="ARBA00023054"/>
    </source>
</evidence>
<dbReference type="Pfam" id="PF06470">
    <property type="entry name" value="SMC_hinge"/>
    <property type="match status" value="1"/>
</dbReference>
<evidence type="ECO:0000256" key="13">
    <source>
        <dbReference type="SAM" id="MobiDB-lite"/>
    </source>
</evidence>
<comment type="subcellular location">
    <subcellularLocation>
        <location evidence="1 11">Nucleus</location>
    </subcellularLocation>
</comment>
<evidence type="ECO:0000256" key="6">
    <source>
        <dbReference type="ARBA" id="ARBA00022840"/>
    </source>
</evidence>
<feature type="compositionally biased region" description="Polar residues" evidence="13">
    <location>
        <begin position="52"/>
        <end position="65"/>
    </location>
</feature>
<dbReference type="FunFam" id="3.40.50.300:FF:000481">
    <property type="entry name" value="Structural maintenance of chromosomes 4"/>
    <property type="match status" value="1"/>
</dbReference>
<evidence type="ECO:0000313" key="16">
    <source>
        <dbReference type="Proteomes" id="UP000054144"/>
    </source>
</evidence>
<dbReference type="InterPro" id="IPR036277">
    <property type="entry name" value="SMC_hinge_sf"/>
</dbReference>
<keyword evidence="7 12" id="KW-0175">Coiled coil</keyword>
<dbReference type="FunFam" id="3.40.50.300:FF:000585">
    <property type="entry name" value="Structural maintenance of chromosomes 4"/>
    <property type="match status" value="1"/>
</dbReference>
<keyword evidence="6" id="KW-0067">ATP-binding</keyword>
<feature type="region of interest" description="Disordered" evidence="13">
    <location>
        <begin position="592"/>
        <end position="614"/>
    </location>
</feature>
<proteinExistence type="inferred from homology"/>
<dbReference type="PANTHER" id="PTHR18937:SF172">
    <property type="entry name" value="STRUCTURAL MAINTENANCE OF CHROMOSOMES PROTEIN"/>
    <property type="match status" value="1"/>
</dbReference>
<evidence type="ECO:0000256" key="1">
    <source>
        <dbReference type="ARBA" id="ARBA00004123"/>
    </source>
</evidence>
<evidence type="ECO:0000256" key="11">
    <source>
        <dbReference type="PIRNR" id="PIRNR005719"/>
    </source>
</evidence>
<reference evidence="15 16" key="1">
    <citation type="journal article" date="2015" name="Fungal Genet. Biol.">
        <title>Evolution of novel wood decay mechanisms in Agaricales revealed by the genome sequences of Fistulina hepatica and Cylindrobasidium torrendii.</title>
        <authorList>
            <person name="Floudas D."/>
            <person name="Held B.W."/>
            <person name="Riley R."/>
            <person name="Nagy L.G."/>
            <person name="Koehler G."/>
            <person name="Ransdell A.S."/>
            <person name="Younus H."/>
            <person name="Chow J."/>
            <person name="Chiniquy J."/>
            <person name="Lipzen A."/>
            <person name="Tritt A."/>
            <person name="Sun H."/>
            <person name="Haridas S."/>
            <person name="LaButti K."/>
            <person name="Ohm R.A."/>
            <person name="Kues U."/>
            <person name="Blanchette R.A."/>
            <person name="Grigoriev I.V."/>
            <person name="Minto R.E."/>
            <person name="Hibbett D.S."/>
        </authorList>
    </citation>
    <scope>NUCLEOTIDE SEQUENCE [LARGE SCALE GENOMIC DNA]</scope>
    <source>
        <strain evidence="15 16">ATCC 64428</strain>
    </source>
</reference>
<dbReference type="GO" id="GO:0051301">
    <property type="term" value="P:cell division"/>
    <property type="evidence" value="ECO:0007669"/>
    <property type="project" value="UniProtKB-KW"/>
</dbReference>
<dbReference type="Proteomes" id="UP000054144">
    <property type="component" value="Unassembled WGS sequence"/>
</dbReference>
<feature type="compositionally biased region" description="Acidic residues" evidence="13">
    <location>
        <begin position="1104"/>
        <end position="1118"/>
    </location>
</feature>
<dbReference type="SMART" id="SM00968">
    <property type="entry name" value="SMC_hinge"/>
    <property type="match status" value="1"/>
</dbReference>
<dbReference type="Gene3D" id="1.10.287.1490">
    <property type="match status" value="1"/>
</dbReference>
<dbReference type="GO" id="GO:0007076">
    <property type="term" value="P:mitotic chromosome condensation"/>
    <property type="evidence" value="ECO:0007669"/>
    <property type="project" value="UniProtKB-ARBA"/>
</dbReference>
<organism evidence="15 16">
    <name type="scientific">Fistulina hepatica ATCC 64428</name>
    <dbReference type="NCBI Taxonomy" id="1128425"/>
    <lineage>
        <taxon>Eukaryota</taxon>
        <taxon>Fungi</taxon>
        <taxon>Dikarya</taxon>
        <taxon>Basidiomycota</taxon>
        <taxon>Agaricomycotina</taxon>
        <taxon>Agaricomycetes</taxon>
        <taxon>Agaricomycetidae</taxon>
        <taxon>Agaricales</taxon>
        <taxon>Fistulinaceae</taxon>
        <taxon>Fistulina</taxon>
    </lineage>
</organism>
<feature type="compositionally biased region" description="Acidic residues" evidence="13">
    <location>
        <begin position="1132"/>
        <end position="1150"/>
    </location>
</feature>
<evidence type="ECO:0000256" key="8">
    <source>
        <dbReference type="ARBA" id="ARBA00023067"/>
    </source>
</evidence>
<dbReference type="SUPFAM" id="SSF57997">
    <property type="entry name" value="Tropomyosin"/>
    <property type="match status" value="1"/>
</dbReference>
<dbReference type="GO" id="GO:0005524">
    <property type="term" value="F:ATP binding"/>
    <property type="evidence" value="ECO:0007669"/>
    <property type="project" value="UniProtKB-KW"/>
</dbReference>
<sequence>MVESDDDDEFVEKPKRKGKRSVKPKPTAKGKGKQPAKRAPVKRVAENHSDSDNQPESSESALKTRSSPVKKPISSPKPKLEPLELEDIPDTPIRPRVSLVSPFKSQLPASQTPGSPLKPQGSVADFTEVVPDPTKPRLVIHKIVLNNFKSYAGRQEIGPFHKSFSAIVGPNGSGKSNTIDALLFVFGYKARGLRQSKVAELIHHSARYPDLDECSVEVHFRDVIDDPSGHPDKYTVVPDSKMVVTRQAFKDNKSRYTIDGRQKTASEVKDLLKGRGIDLDHKRFLILQGEVESIALMKPKAANANEEGLLEYLEDIIGTARYQEAIDQALEKYELLQEEWQERISKLRMAEKEKKALEEDKREAEIYLRLKNELAQINNVIYQFHLYRTRENDARLSRAIAKTENILKEERDAHAEDIAAYEQAKNDLAELEANYQDVKVALEAALKALADLEKDDVALTEKRKHANTIVKKLSKEKAQEETKLSEAKRTLQDANAKIEKEKAKIEELQTKLEEELQSLEKIRDSLKSKTEGFNQQIEALQKDLEPWNARINAKTAELTVAVSEQEALEKKSREGEEALRKAEDMVSELESDLEVKVRERTSQTSQRETNRQELEEARRVLRDCQGRLEARRAELNTARAKHQEALAAQASTQSEGRVIDELNRMQRAGEIVGFHGRLGGLGTIAPEYDVAITTACPQLNYLVVDTVAQAQRCLEHLRARNVGRASFMILEKMSHNPRPCDVPQGSKRLFDLVKLKERKFEGLFYYALRDTLVTEDLRQANAIAFGGRSRRRVVTMAGQLIEASGTMSGGGSRPQKGGMSSKATAGHFSPQEIQKLRQAYETAQQQFDQMQQEVNSAEAEVNNLSKNGPTIEMTIQKLDLDIKSCEARISDARKRLQEVQSKSKLSAKEANRLKELEGRIATFKSEVESLTERAKTITDSIKGLEQKIIEIGGSKLLAQKSKVEGTQMLIGLANEEISKAEVQVSKAEREIPKLERLIADKKEKIEEANAEKEQFDEEIRTLQEYLTTFKERVEESQDAELTAREQVEERKGELRKSEGKILSFRQREAGLESEIKTLKDEKVENETKMTHWLDMHAQLELAEVDDEDDEDDDEEGNADGDGGGSKDGDPGSSDDDDGDADRNPDDDDNNDASHEGNAGDNEFSKGFRKLSDEELRRVRTKELDANALMLDEKIQNLNPNMAALEEYRRYHAKFLKCAEELEETTARMHEQKEEYEALRKRRLDEFMQGFNAISGKLKEMYQTITLGGNAELELVDSMNPFSEGIIFSVMPPKKSWRNIANLSGGEKTLSSLALVFALHVFKPTPLYFMDEIDAALDFRNVSIVANYIKDKTKNAQFIIISLRNDMFELSQRLIGIYKTANTSKSRYCFYLPIYFAD</sequence>
<feature type="region of interest" description="Disordered" evidence="13">
    <location>
        <begin position="804"/>
        <end position="826"/>
    </location>
</feature>
<evidence type="ECO:0000256" key="2">
    <source>
        <dbReference type="ARBA" id="ARBA00006005"/>
    </source>
</evidence>
<dbReference type="InterPro" id="IPR010935">
    <property type="entry name" value="SMC_hinge"/>
</dbReference>
<evidence type="ECO:0000313" key="15">
    <source>
        <dbReference type="EMBL" id="KIY43282.1"/>
    </source>
</evidence>
<feature type="compositionally biased region" description="Low complexity" evidence="13">
    <location>
        <begin position="66"/>
        <end position="77"/>
    </location>
</feature>
<feature type="region of interest" description="Disordered" evidence="13">
    <location>
        <begin position="1104"/>
        <end position="1166"/>
    </location>
</feature>
<evidence type="ECO:0000256" key="4">
    <source>
        <dbReference type="ARBA" id="ARBA00022741"/>
    </source>
</evidence>
<evidence type="ECO:0000256" key="10">
    <source>
        <dbReference type="ARBA" id="ARBA00023306"/>
    </source>
</evidence>
<dbReference type="SUPFAM" id="SSF75553">
    <property type="entry name" value="Smc hinge domain"/>
    <property type="match status" value="1"/>
</dbReference>
<gene>
    <name evidence="15" type="ORF">FISHEDRAFT_53773</name>
</gene>
<feature type="domain" description="SMC hinge" evidence="14">
    <location>
        <begin position="672"/>
        <end position="784"/>
    </location>
</feature>
<dbReference type="PIRSF" id="PIRSF005719">
    <property type="entry name" value="SMC"/>
    <property type="match status" value="1"/>
</dbReference>
<dbReference type="GO" id="GO:0000796">
    <property type="term" value="C:condensin complex"/>
    <property type="evidence" value="ECO:0007669"/>
    <property type="project" value="TreeGrafter"/>
</dbReference>
<dbReference type="Gene3D" id="3.40.50.300">
    <property type="entry name" value="P-loop containing nucleotide triphosphate hydrolases"/>
    <property type="match status" value="2"/>
</dbReference>
<protein>
    <recommendedName>
        <fullName evidence="11">Structural maintenance of chromosomes protein</fullName>
    </recommendedName>
</protein>
<dbReference type="Pfam" id="PF02463">
    <property type="entry name" value="SMC_N"/>
    <property type="match status" value="1"/>
</dbReference>
<feature type="compositionally biased region" description="Acidic residues" evidence="13">
    <location>
        <begin position="1"/>
        <end position="10"/>
    </location>
</feature>
<dbReference type="Gene3D" id="1.20.1060.20">
    <property type="match status" value="1"/>
</dbReference>
<dbReference type="InterPro" id="IPR003395">
    <property type="entry name" value="RecF/RecN/SMC_N"/>
</dbReference>
<keyword evidence="3" id="KW-0132">Cell division</keyword>
<feature type="coiled-coil region" evidence="12">
    <location>
        <begin position="1061"/>
        <end position="1088"/>
    </location>
</feature>
<feature type="coiled-coil region" evidence="12">
    <location>
        <begin position="319"/>
        <end position="367"/>
    </location>
</feature>
<keyword evidence="10" id="KW-0131">Cell cycle</keyword>
<keyword evidence="4" id="KW-0547">Nucleotide-binding</keyword>
<feature type="region of interest" description="Disordered" evidence="13">
    <location>
        <begin position="1034"/>
        <end position="1057"/>
    </location>
</feature>
<evidence type="ECO:0000256" key="12">
    <source>
        <dbReference type="SAM" id="Coils"/>
    </source>
</evidence>
<evidence type="ECO:0000256" key="3">
    <source>
        <dbReference type="ARBA" id="ARBA00022618"/>
    </source>
</evidence>
<dbReference type="GO" id="GO:0005634">
    <property type="term" value="C:nucleus"/>
    <property type="evidence" value="ECO:0007669"/>
    <property type="project" value="UniProtKB-SubCell"/>
</dbReference>
<feature type="region of interest" description="Disordered" evidence="13">
    <location>
        <begin position="1"/>
        <end position="89"/>
    </location>
</feature>
<evidence type="ECO:0000259" key="14">
    <source>
        <dbReference type="SMART" id="SM00968"/>
    </source>
</evidence>
<dbReference type="InterPro" id="IPR024704">
    <property type="entry name" value="SMC"/>
</dbReference>
<dbReference type="GO" id="GO:0016887">
    <property type="term" value="F:ATP hydrolysis activity"/>
    <property type="evidence" value="ECO:0007669"/>
    <property type="project" value="InterPro"/>
</dbReference>
<dbReference type="InterPro" id="IPR027417">
    <property type="entry name" value="P-loop_NTPase"/>
</dbReference>
<feature type="coiled-coil region" evidence="12">
    <location>
        <begin position="833"/>
        <end position="1025"/>
    </location>
</feature>
<evidence type="ECO:0000256" key="5">
    <source>
        <dbReference type="ARBA" id="ARBA00022776"/>
    </source>
</evidence>
<dbReference type="OrthoDB" id="5575062at2759"/>
<keyword evidence="9 11" id="KW-0539">Nucleus</keyword>
<dbReference type="SUPFAM" id="SSF52540">
    <property type="entry name" value="P-loop containing nucleoside triphosphate hydrolases"/>
    <property type="match status" value="1"/>
</dbReference>
<dbReference type="EMBL" id="KN882110">
    <property type="protein sequence ID" value="KIY43282.1"/>
    <property type="molecule type" value="Genomic_DNA"/>
</dbReference>
<dbReference type="Gene3D" id="3.30.70.1620">
    <property type="match status" value="1"/>
</dbReference>
<evidence type="ECO:0000256" key="9">
    <source>
        <dbReference type="ARBA" id="ARBA00023242"/>
    </source>
</evidence>
<comment type="similarity">
    <text evidence="2">Belongs to the SMC family. SMC4 subfamily.</text>
</comment>
<keyword evidence="8" id="KW-0226">DNA condensation</keyword>
<keyword evidence="16" id="KW-1185">Reference proteome</keyword>
<keyword evidence="5" id="KW-0498">Mitosis</keyword>
<name>A0A0D6ZZL6_9AGAR</name>
<dbReference type="PANTHER" id="PTHR18937">
    <property type="entry name" value="STRUCTURAL MAINTENANCE OF CHROMOSOMES SMC FAMILY MEMBER"/>
    <property type="match status" value="1"/>
</dbReference>
<feature type="compositionally biased region" description="Basic residues" evidence="13">
    <location>
        <begin position="14"/>
        <end position="41"/>
    </location>
</feature>
<accession>A0A0D6ZZL6</accession>